<keyword evidence="2" id="KW-1185">Reference proteome</keyword>
<protein>
    <recommendedName>
        <fullName evidence="3">Helix-turn-helix domain-containing protein</fullName>
    </recommendedName>
</protein>
<evidence type="ECO:0000313" key="2">
    <source>
        <dbReference type="Proteomes" id="UP000199409"/>
    </source>
</evidence>
<proteinExistence type="predicted"/>
<evidence type="ECO:0000313" key="1">
    <source>
        <dbReference type="EMBL" id="SEA16032.1"/>
    </source>
</evidence>
<reference evidence="1 2" key="1">
    <citation type="submission" date="2016-10" db="EMBL/GenBank/DDBJ databases">
        <authorList>
            <person name="de Groot N.N."/>
        </authorList>
    </citation>
    <scope>NUCLEOTIDE SEQUENCE [LARGE SCALE GENOMIC DNA]</scope>
    <source>
        <strain evidence="1 2">DSM 7343</strain>
    </source>
</reference>
<dbReference type="AlphaFoldDB" id="A0A1H3YY85"/>
<evidence type="ECO:0008006" key="3">
    <source>
        <dbReference type="Google" id="ProtNLM"/>
    </source>
</evidence>
<accession>A0A1H3YY85</accession>
<sequence length="96" mass="10884">MGSHIKPDFDNCDLLTVEDFAEKMKVAKSTAHDWIASGELVDGKHYVRIRSVIRILWPTVIEILYAEANEKRLAKPEALQLQKSTLQEGINLSYGK</sequence>
<gene>
    <name evidence="1" type="ORF">SAMN05660420_01426</name>
</gene>
<organism evidence="1 2">
    <name type="scientific">Desulfuromusa kysingii</name>
    <dbReference type="NCBI Taxonomy" id="37625"/>
    <lineage>
        <taxon>Bacteria</taxon>
        <taxon>Pseudomonadati</taxon>
        <taxon>Thermodesulfobacteriota</taxon>
        <taxon>Desulfuromonadia</taxon>
        <taxon>Desulfuromonadales</taxon>
        <taxon>Geopsychrobacteraceae</taxon>
        <taxon>Desulfuromusa</taxon>
    </lineage>
</organism>
<name>A0A1H3YY85_9BACT</name>
<dbReference type="EMBL" id="FNQN01000003">
    <property type="protein sequence ID" value="SEA16032.1"/>
    <property type="molecule type" value="Genomic_DNA"/>
</dbReference>
<dbReference type="Proteomes" id="UP000199409">
    <property type="component" value="Unassembled WGS sequence"/>
</dbReference>